<keyword evidence="2" id="KW-1133">Transmembrane helix</keyword>
<gene>
    <name evidence="3" type="ORF">MNAB215_3797</name>
</gene>
<evidence type="ECO:0000256" key="2">
    <source>
        <dbReference type="SAM" id="Phobius"/>
    </source>
</evidence>
<dbReference type="AlphaFoldDB" id="A0A2U3PCU7"/>
<evidence type="ECO:0000313" key="4">
    <source>
        <dbReference type="Proteomes" id="UP000240424"/>
    </source>
</evidence>
<dbReference type="Proteomes" id="UP000240424">
    <property type="component" value="Unassembled WGS sequence"/>
</dbReference>
<evidence type="ECO:0000256" key="1">
    <source>
        <dbReference type="SAM" id="MobiDB-lite"/>
    </source>
</evidence>
<feature type="transmembrane region" description="Helical" evidence="2">
    <location>
        <begin position="25"/>
        <end position="48"/>
    </location>
</feature>
<accession>A0A2U3PCU7</accession>
<dbReference type="EMBL" id="FUEZ01000004">
    <property type="protein sequence ID" value="SPM41587.1"/>
    <property type="molecule type" value="Genomic_DNA"/>
</dbReference>
<reference evidence="3 4" key="1">
    <citation type="submission" date="2017-01" db="EMBL/GenBank/DDBJ databases">
        <authorList>
            <consortium name="Urmite Genomes"/>
        </authorList>
    </citation>
    <scope>NUCLEOTIDE SEQUENCE [LARGE SCALE GENOMIC DNA]</scope>
    <source>
        <strain evidence="3 4">AB215</strain>
    </source>
</reference>
<keyword evidence="4" id="KW-1185">Reference proteome</keyword>
<sequence>VSSIAKTILNRLKQVRSAALRIQGALAGAQLLLSVWPLAALVAVALWVRRRRTRGEHPHSEKATQPADADADADSEASAPSPADTAAGGAPS</sequence>
<evidence type="ECO:0000313" key="3">
    <source>
        <dbReference type="EMBL" id="SPM41587.1"/>
    </source>
</evidence>
<feature type="compositionally biased region" description="Low complexity" evidence="1">
    <location>
        <begin position="76"/>
        <end position="92"/>
    </location>
</feature>
<feature type="non-terminal residue" evidence="3">
    <location>
        <position position="1"/>
    </location>
</feature>
<keyword evidence="2" id="KW-0472">Membrane</keyword>
<keyword evidence="2" id="KW-0812">Transmembrane</keyword>
<organism evidence="3 4">
    <name type="scientific">Mycobacterium numidiamassiliense</name>
    <dbReference type="NCBI Taxonomy" id="1841861"/>
    <lineage>
        <taxon>Bacteria</taxon>
        <taxon>Bacillati</taxon>
        <taxon>Actinomycetota</taxon>
        <taxon>Actinomycetes</taxon>
        <taxon>Mycobacteriales</taxon>
        <taxon>Mycobacteriaceae</taxon>
        <taxon>Mycobacterium</taxon>
    </lineage>
</organism>
<proteinExistence type="predicted"/>
<protein>
    <submittedName>
        <fullName evidence="3">Uncharacterized protein</fullName>
    </submittedName>
</protein>
<feature type="region of interest" description="Disordered" evidence="1">
    <location>
        <begin position="53"/>
        <end position="92"/>
    </location>
</feature>
<name>A0A2U3PCU7_9MYCO</name>